<comment type="caution">
    <text evidence="1">The sequence shown here is derived from an EMBL/GenBank/DDBJ whole genome shotgun (WGS) entry which is preliminary data.</text>
</comment>
<reference evidence="1 2" key="1">
    <citation type="journal article" date="2020" name="Mol. Biol. Evol.">
        <title>Distinct Expression and Methylation Patterns for Genes with Different Fates following a Single Whole-Genome Duplication in Flowering Plants.</title>
        <authorList>
            <person name="Shi T."/>
            <person name="Rahmani R.S."/>
            <person name="Gugger P.F."/>
            <person name="Wang M."/>
            <person name="Li H."/>
            <person name="Zhang Y."/>
            <person name="Li Z."/>
            <person name="Wang Q."/>
            <person name="Van de Peer Y."/>
            <person name="Marchal K."/>
            <person name="Chen J."/>
        </authorList>
    </citation>
    <scope>NUCLEOTIDE SEQUENCE [LARGE SCALE GENOMIC DNA]</scope>
    <source>
        <tissue evidence="1">Leaf</tissue>
    </source>
</reference>
<evidence type="ECO:0000313" key="2">
    <source>
        <dbReference type="Proteomes" id="UP000607653"/>
    </source>
</evidence>
<name>A0A822Y913_NELNU</name>
<accession>A0A822Y913</accession>
<evidence type="ECO:0000313" key="1">
    <source>
        <dbReference type="EMBL" id="DAD30554.1"/>
    </source>
</evidence>
<dbReference type="AlphaFoldDB" id="A0A822Y913"/>
<protein>
    <submittedName>
        <fullName evidence="1">Uncharacterized protein</fullName>
    </submittedName>
</protein>
<organism evidence="1 2">
    <name type="scientific">Nelumbo nucifera</name>
    <name type="common">Sacred lotus</name>
    <dbReference type="NCBI Taxonomy" id="4432"/>
    <lineage>
        <taxon>Eukaryota</taxon>
        <taxon>Viridiplantae</taxon>
        <taxon>Streptophyta</taxon>
        <taxon>Embryophyta</taxon>
        <taxon>Tracheophyta</taxon>
        <taxon>Spermatophyta</taxon>
        <taxon>Magnoliopsida</taxon>
        <taxon>Proteales</taxon>
        <taxon>Nelumbonaceae</taxon>
        <taxon>Nelumbo</taxon>
    </lineage>
</organism>
<sequence>MASWQLTNYCSYRKYNQPLKAVQAVINLLLKLYDYLKEDKLLELLLTAYMHSAVCNLQHFLVIKSWSKTINKCMSMRTSYS</sequence>
<keyword evidence="2" id="KW-1185">Reference proteome</keyword>
<dbReference type="EMBL" id="DUZY01000003">
    <property type="protein sequence ID" value="DAD30554.1"/>
    <property type="molecule type" value="Genomic_DNA"/>
</dbReference>
<proteinExistence type="predicted"/>
<dbReference type="Proteomes" id="UP000607653">
    <property type="component" value="Unassembled WGS sequence"/>
</dbReference>
<gene>
    <name evidence="1" type="ORF">HUJ06_009405</name>
</gene>